<dbReference type="OrthoDB" id="5125733at2759"/>
<dbReference type="InterPro" id="IPR010730">
    <property type="entry name" value="HET"/>
</dbReference>
<dbReference type="GeneID" id="41975370"/>
<feature type="region of interest" description="Disordered" evidence="1">
    <location>
        <begin position="113"/>
        <end position="139"/>
    </location>
</feature>
<dbReference type="RefSeq" id="XP_030992773.1">
    <property type="nucleotide sequence ID" value="XM_031142721.1"/>
</dbReference>
<dbReference type="PANTHER" id="PTHR33112">
    <property type="entry name" value="DOMAIN PROTEIN, PUTATIVE-RELATED"/>
    <property type="match status" value="1"/>
</dbReference>
<name>A0A507AMJ0_9PEZI</name>
<dbReference type="STRING" id="1093900.A0A507AMJ0"/>
<sequence length="800" mass="90141">MAQDVSCQLCLNQTSRQIGQQGPRFHCTKCMGNSVVHQPTELYCELCLRHVARRIADAIKYDDVDPLKTARSDFWIRVELKYRKEYGLFVTLDDLDGKASTLGQPSRLFSVETVPEQDSDHTKLETSETTQKHGILPDCKPPDLDNSSLRAVQQMKLWLEACNAHGCCPVSTGFLPTRLIEIVSTQGGARLRLVETKHTTTPSINYAALTYCWGGPQPAQTVMANLRKRLEALEESELPATIRDAIAVCRHLGIMFLWVDSLCINQDLKEEKHTEISMMDRVYANAYLTISASRAAAAVEGFLGLPKTDWKVPSRWWRKDNIPENPPDAVAVSGLQVDLDLHDQGEYVGTIKLRETRFDTAEWVPILQRAWAYQEKALSRRILSFGYQIEWTCRKGYQIDTGYGSVSSNPESPDEISLIWRPIGHLLNPTSMALNTDQFEKPDEARTPGNINITLLDLNVDPAQSMGLWNAIVHQYASRQLSFEQDRLPALAGLATRFAMIDTEDEYMAGLWKSHFPNCLLWGEIPKGMLETCGAGPSRHTADNPLDGKCRETGLSPRWVGPTWSWISLPLPKGLAFFGYGKRGEPITKLICYTARRPQGASPYGQLEGASLSVLGRLGKTTCRWMIPKKSNSDWYEYTFSRRGLIPIRLRYGPEGFLDEDMFPECVRSAIPSEGMNGHTHILMGFDTKLNIVLDQHKMYETTRLIEPAAQDSSEGGPLQKYVHMTSPVWLLPLTEMVISPEEDGEGQVESDTQVRSWIRGLVLMPKEVNSFQRIGHFEGKNLFSREDIIWNDSGTIRII</sequence>
<dbReference type="EMBL" id="SKBQ01000050">
    <property type="protein sequence ID" value="TPX11062.1"/>
    <property type="molecule type" value="Genomic_DNA"/>
</dbReference>
<dbReference type="Proteomes" id="UP000319257">
    <property type="component" value="Unassembled WGS sequence"/>
</dbReference>
<gene>
    <name evidence="3" type="ORF">E0L32_007923</name>
</gene>
<reference evidence="3 4" key="1">
    <citation type="submission" date="2019-06" db="EMBL/GenBank/DDBJ databases">
        <title>Draft genome sequence of the filamentous fungus Phialemoniopsis curvata isolated from diesel fuel.</title>
        <authorList>
            <person name="Varaljay V.A."/>
            <person name="Lyon W.J."/>
            <person name="Crouch A.L."/>
            <person name="Drake C.E."/>
            <person name="Hollomon J.M."/>
            <person name="Nadeau L.J."/>
            <person name="Nunn H.S."/>
            <person name="Stevenson B.S."/>
            <person name="Bojanowski C.L."/>
            <person name="Crookes-Goodson W.J."/>
        </authorList>
    </citation>
    <scope>NUCLEOTIDE SEQUENCE [LARGE SCALE GENOMIC DNA]</scope>
    <source>
        <strain evidence="3 4">D216</strain>
    </source>
</reference>
<evidence type="ECO:0000313" key="3">
    <source>
        <dbReference type="EMBL" id="TPX11062.1"/>
    </source>
</evidence>
<organism evidence="3 4">
    <name type="scientific">Thyridium curvatum</name>
    <dbReference type="NCBI Taxonomy" id="1093900"/>
    <lineage>
        <taxon>Eukaryota</taxon>
        <taxon>Fungi</taxon>
        <taxon>Dikarya</taxon>
        <taxon>Ascomycota</taxon>
        <taxon>Pezizomycotina</taxon>
        <taxon>Sordariomycetes</taxon>
        <taxon>Sordariomycetidae</taxon>
        <taxon>Thyridiales</taxon>
        <taxon>Thyridiaceae</taxon>
        <taxon>Thyridium</taxon>
    </lineage>
</organism>
<dbReference type="AlphaFoldDB" id="A0A507AMJ0"/>
<dbReference type="Pfam" id="PF06985">
    <property type="entry name" value="HET"/>
    <property type="match status" value="1"/>
</dbReference>
<evidence type="ECO:0000313" key="4">
    <source>
        <dbReference type="Proteomes" id="UP000319257"/>
    </source>
</evidence>
<evidence type="ECO:0000259" key="2">
    <source>
        <dbReference type="Pfam" id="PF06985"/>
    </source>
</evidence>
<keyword evidence="4" id="KW-1185">Reference proteome</keyword>
<evidence type="ECO:0000256" key="1">
    <source>
        <dbReference type="SAM" id="MobiDB-lite"/>
    </source>
</evidence>
<comment type="caution">
    <text evidence="3">The sequence shown here is derived from an EMBL/GenBank/DDBJ whole genome shotgun (WGS) entry which is preliminary data.</text>
</comment>
<dbReference type="InParanoid" id="A0A507AMJ0"/>
<accession>A0A507AMJ0</accession>
<proteinExistence type="predicted"/>
<protein>
    <recommendedName>
        <fullName evidence="2">Heterokaryon incompatibility domain-containing protein</fullName>
    </recommendedName>
</protein>
<feature type="domain" description="Heterokaryon incompatibility" evidence="2">
    <location>
        <begin position="206"/>
        <end position="375"/>
    </location>
</feature>
<dbReference type="PANTHER" id="PTHR33112:SF16">
    <property type="entry name" value="HETEROKARYON INCOMPATIBILITY DOMAIN-CONTAINING PROTEIN"/>
    <property type="match status" value="1"/>
</dbReference>